<name>K6EAY5_SCHAZ</name>
<protein>
    <submittedName>
        <fullName evidence="2">Uncharacterized protein</fullName>
    </submittedName>
</protein>
<evidence type="ECO:0000256" key="1">
    <source>
        <dbReference type="SAM" id="Coils"/>
    </source>
</evidence>
<dbReference type="PATRIC" id="fig|1131731.3.peg.178"/>
<sequence length="103" mass="12009">MEKTLDLILQKLTSLEEGQKSLEVGQKNLAKKVNNIESELKEFRTETRTSLQIIHTGQQGTREEMTQRFKEVKHSLSHLESDITLTFQKTVQNELELNRIKNQ</sequence>
<dbReference type="GeneID" id="89468521"/>
<reference evidence="2 3" key="1">
    <citation type="journal article" date="2012" name="Front. Microbiol.">
        <title>Redundancy and modularity in membrane-associated dissimilatory nitrate reduction in Bacillus.</title>
        <authorList>
            <person name="Heylen K."/>
            <person name="Keltjens J."/>
        </authorList>
    </citation>
    <scope>NUCLEOTIDE SEQUENCE [LARGE SCALE GENOMIC DNA]</scope>
    <source>
        <strain evidence="2 3">LMG 9581</strain>
    </source>
</reference>
<accession>K6EAY5</accession>
<feature type="coiled-coil region" evidence="1">
    <location>
        <begin position="26"/>
        <end position="82"/>
    </location>
</feature>
<keyword evidence="3" id="KW-1185">Reference proteome</keyword>
<dbReference type="RefSeq" id="WP_003329280.1">
    <property type="nucleotide sequence ID" value="NZ_AJLR01000008.1"/>
</dbReference>
<dbReference type="AlphaFoldDB" id="K6EAY5"/>
<dbReference type="EMBL" id="AJLR01000008">
    <property type="protein sequence ID" value="EKN70566.1"/>
    <property type="molecule type" value="Genomic_DNA"/>
</dbReference>
<proteinExistence type="predicted"/>
<evidence type="ECO:0000313" key="2">
    <source>
        <dbReference type="EMBL" id="EKN70566.1"/>
    </source>
</evidence>
<organism evidence="2 3">
    <name type="scientific">Schinkia azotoformans LMG 9581</name>
    <dbReference type="NCBI Taxonomy" id="1131731"/>
    <lineage>
        <taxon>Bacteria</taxon>
        <taxon>Bacillati</taxon>
        <taxon>Bacillota</taxon>
        <taxon>Bacilli</taxon>
        <taxon>Bacillales</taxon>
        <taxon>Bacillaceae</taxon>
        <taxon>Calidifontibacillus/Schinkia group</taxon>
        <taxon>Schinkia</taxon>
    </lineage>
</organism>
<dbReference type="STRING" id="1131731.BAZO_00855"/>
<dbReference type="Proteomes" id="UP000006315">
    <property type="component" value="Unassembled WGS sequence"/>
</dbReference>
<gene>
    <name evidence="2" type="ORF">BAZO_00855</name>
</gene>
<evidence type="ECO:0000313" key="3">
    <source>
        <dbReference type="Proteomes" id="UP000006315"/>
    </source>
</evidence>
<comment type="caution">
    <text evidence="2">The sequence shown here is derived from an EMBL/GenBank/DDBJ whole genome shotgun (WGS) entry which is preliminary data.</text>
</comment>
<keyword evidence="1" id="KW-0175">Coiled coil</keyword>